<proteinExistence type="predicted"/>
<name>A0A7V6CDD9_9BACT</name>
<dbReference type="PANTHER" id="PTHR34203">
    <property type="entry name" value="METHYLTRANSFERASE, FKBM FAMILY PROTEIN"/>
    <property type="match status" value="1"/>
</dbReference>
<dbReference type="Pfam" id="PF05050">
    <property type="entry name" value="Methyltransf_21"/>
    <property type="match status" value="1"/>
</dbReference>
<dbReference type="SUPFAM" id="SSF53335">
    <property type="entry name" value="S-adenosyl-L-methionine-dependent methyltransferases"/>
    <property type="match status" value="1"/>
</dbReference>
<dbReference type="GO" id="GO:0008168">
    <property type="term" value="F:methyltransferase activity"/>
    <property type="evidence" value="ECO:0007669"/>
    <property type="project" value="UniProtKB-KW"/>
</dbReference>
<dbReference type="EMBL" id="DRWR01000039">
    <property type="protein sequence ID" value="HHQ15615.1"/>
    <property type="molecule type" value="Genomic_DNA"/>
</dbReference>
<dbReference type="PANTHER" id="PTHR34203:SF15">
    <property type="entry name" value="SLL1173 PROTEIN"/>
    <property type="match status" value="1"/>
</dbReference>
<accession>A0A7V6CDD9</accession>
<comment type="caution">
    <text evidence="2">The sequence shown here is derived from an EMBL/GenBank/DDBJ whole genome shotgun (WGS) entry which is preliminary data.</text>
</comment>
<dbReference type="Gene3D" id="3.40.50.150">
    <property type="entry name" value="Vaccinia Virus protein VP39"/>
    <property type="match status" value="1"/>
</dbReference>
<keyword evidence="2" id="KW-0808">Transferase</keyword>
<feature type="domain" description="Methyltransferase FkbM" evidence="1">
    <location>
        <begin position="129"/>
        <end position="290"/>
    </location>
</feature>
<sequence>MLRRKSWEWRTKELKFAFEYLAGSYSNPYLKELNPSFIDRIRYFLGTLRILIPLPSRYTKLWGLNFTYGLKCIHKDEKEKIFKIGYQGLKYIIPYEAYKDFIKILKGMTLYEHYQSFPVIINKGDIVIDCGAHIGIFSLLFAKLAGENGKVVAIEPEERNYQALVKMIELNKNVAPIIPLKVAVYKEDCYLDLYIAKKSGSHTIAPYFNERKDVLLDKKEKVRALKIDTIVFEELGLEKVDFIKMDMEGTEIDALLGAEQTIKRFKPKLAICSYHRPTDSEEIRNIILSYNPNYKIKEIEQGEKVLFAWDRE</sequence>
<dbReference type="InterPro" id="IPR052514">
    <property type="entry name" value="SAM-dependent_MTase"/>
</dbReference>
<dbReference type="NCBIfam" id="TIGR01444">
    <property type="entry name" value="fkbM_fam"/>
    <property type="match status" value="1"/>
</dbReference>
<evidence type="ECO:0000259" key="1">
    <source>
        <dbReference type="Pfam" id="PF05050"/>
    </source>
</evidence>
<dbReference type="InterPro" id="IPR029063">
    <property type="entry name" value="SAM-dependent_MTases_sf"/>
</dbReference>
<dbReference type="InterPro" id="IPR006342">
    <property type="entry name" value="FkbM_mtfrase"/>
</dbReference>
<gene>
    <name evidence="2" type="ORF">ENM15_02200</name>
</gene>
<keyword evidence="2" id="KW-0489">Methyltransferase</keyword>
<protein>
    <submittedName>
        <fullName evidence="2">FkbM family methyltransferase</fullName>
    </submittedName>
</protein>
<evidence type="ECO:0000313" key="2">
    <source>
        <dbReference type="EMBL" id="HHQ15615.1"/>
    </source>
</evidence>
<dbReference type="GO" id="GO:0032259">
    <property type="term" value="P:methylation"/>
    <property type="evidence" value="ECO:0007669"/>
    <property type="project" value="UniProtKB-KW"/>
</dbReference>
<dbReference type="AlphaFoldDB" id="A0A7V6CDD9"/>
<reference evidence="2" key="1">
    <citation type="journal article" date="2020" name="mSystems">
        <title>Genome- and Community-Level Interaction Insights into Carbon Utilization and Element Cycling Functions of Hydrothermarchaeota in Hydrothermal Sediment.</title>
        <authorList>
            <person name="Zhou Z."/>
            <person name="Liu Y."/>
            <person name="Xu W."/>
            <person name="Pan J."/>
            <person name="Luo Z.H."/>
            <person name="Li M."/>
        </authorList>
    </citation>
    <scope>NUCLEOTIDE SEQUENCE [LARGE SCALE GENOMIC DNA]</scope>
    <source>
        <strain evidence="2">SpSt-106</strain>
    </source>
</reference>
<organism evidence="2">
    <name type="scientific">Thermodesulfobacterium geofontis</name>
    <dbReference type="NCBI Taxonomy" id="1295609"/>
    <lineage>
        <taxon>Bacteria</taxon>
        <taxon>Pseudomonadati</taxon>
        <taxon>Thermodesulfobacteriota</taxon>
        <taxon>Thermodesulfobacteria</taxon>
        <taxon>Thermodesulfobacteriales</taxon>
        <taxon>Thermodesulfobacteriaceae</taxon>
        <taxon>Thermodesulfobacterium</taxon>
    </lineage>
</organism>